<reference evidence="2" key="1">
    <citation type="submission" date="2021-01" db="UniProtKB">
        <authorList>
            <consortium name="EnsemblMetazoa"/>
        </authorList>
    </citation>
    <scope>IDENTIFICATION</scope>
</reference>
<evidence type="ECO:0000313" key="3">
    <source>
        <dbReference type="Proteomes" id="UP000594262"/>
    </source>
</evidence>
<dbReference type="OrthoDB" id="5979581at2759"/>
<feature type="coiled-coil region" evidence="1">
    <location>
        <begin position="45"/>
        <end position="97"/>
    </location>
</feature>
<dbReference type="InterPro" id="IPR011009">
    <property type="entry name" value="Kinase-like_dom_sf"/>
</dbReference>
<dbReference type="AlphaFoldDB" id="A0A7M5XFV8"/>
<proteinExistence type="predicted"/>
<dbReference type="Gene3D" id="1.10.510.10">
    <property type="entry name" value="Transferase(Phosphotransferase) domain 1"/>
    <property type="match status" value="1"/>
</dbReference>
<evidence type="ECO:0000256" key="1">
    <source>
        <dbReference type="SAM" id="Coils"/>
    </source>
</evidence>
<name>A0A7M5XFV8_9CNID</name>
<accession>A0A7M5XFV8</accession>
<keyword evidence="1" id="KW-0175">Coiled coil</keyword>
<dbReference type="EnsemblMetazoa" id="CLYHEMT022299.1">
    <property type="protein sequence ID" value="CLYHEMP022299.1"/>
    <property type="gene ID" value="CLYHEMG022299"/>
</dbReference>
<protein>
    <submittedName>
        <fullName evidence="2">Uncharacterized protein</fullName>
    </submittedName>
</protein>
<keyword evidence="3" id="KW-1185">Reference proteome</keyword>
<evidence type="ECO:0000313" key="2">
    <source>
        <dbReference type="EnsemblMetazoa" id="CLYHEMP022299.1"/>
    </source>
</evidence>
<sequence length="119" mass="13869">LFCLNKTIPFSTILECRNFLLSMLKYEPQHRPSINEIANHPWFASQDEEANKESQENEKLQMINKLVEKIDGLNANKKQLDEALVQAKNKNKILKQQLGIVHKDKILQHNEKSFLKPSM</sequence>
<dbReference type="SUPFAM" id="SSF56112">
    <property type="entry name" value="Protein kinase-like (PK-like)"/>
    <property type="match status" value="1"/>
</dbReference>
<dbReference type="Proteomes" id="UP000594262">
    <property type="component" value="Unplaced"/>
</dbReference>
<organism evidence="2 3">
    <name type="scientific">Clytia hemisphaerica</name>
    <dbReference type="NCBI Taxonomy" id="252671"/>
    <lineage>
        <taxon>Eukaryota</taxon>
        <taxon>Metazoa</taxon>
        <taxon>Cnidaria</taxon>
        <taxon>Hydrozoa</taxon>
        <taxon>Hydroidolina</taxon>
        <taxon>Leptothecata</taxon>
        <taxon>Obeliida</taxon>
        <taxon>Clytiidae</taxon>
        <taxon>Clytia</taxon>
    </lineage>
</organism>